<gene>
    <name evidence="2" type="ORF">GCM10010178_15340</name>
</gene>
<feature type="signal peptide" evidence="1">
    <location>
        <begin position="1"/>
        <end position="37"/>
    </location>
</feature>
<evidence type="ECO:0000313" key="3">
    <source>
        <dbReference type="Proteomes" id="UP000649573"/>
    </source>
</evidence>
<dbReference type="EMBL" id="BMRE01000003">
    <property type="protein sequence ID" value="GGU24062.1"/>
    <property type="molecule type" value="Genomic_DNA"/>
</dbReference>
<keyword evidence="3" id="KW-1185">Reference proteome</keyword>
<evidence type="ECO:0000256" key="1">
    <source>
        <dbReference type="SAM" id="SignalP"/>
    </source>
</evidence>
<evidence type="ECO:0008006" key="4">
    <source>
        <dbReference type="Google" id="ProtNLM"/>
    </source>
</evidence>
<keyword evidence="1" id="KW-0732">Signal</keyword>
<proteinExistence type="predicted"/>
<reference evidence="3" key="1">
    <citation type="journal article" date="2019" name="Int. J. Syst. Evol. Microbiol.">
        <title>The Global Catalogue of Microorganisms (GCM) 10K type strain sequencing project: providing services to taxonomists for standard genome sequencing and annotation.</title>
        <authorList>
            <consortium name="The Broad Institute Genomics Platform"/>
            <consortium name="The Broad Institute Genome Sequencing Center for Infectious Disease"/>
            <person name="Wu L."/>
            <person name="Ma J."/>
        </authorList>
    </citation>
    <scope>NUCLEOTIDE SEQUENCE [LARGE SCALE GENOMIC DNA]</scope>
    <source>
        <strain evidence="3">JCM 3296</strain>
    </source>
</reference>
<organism evidence="2 3">
    <name type="scientific">Lentzea flava</name>
    <dbReference type="NCBI Taxonomy" id="103732"/>
    <lineage>
        <taxon>Bacteria</taxon>
        <taxon>Bacillati</taxon>
        <taxon>Actinomycetota</taxon>
        <taxon>Actinomycetes</taxon>
        <taxon>Pseudonocardiales</taxon>
        <taxon>Pseudonocardiaceae</taxon>
        <taxon>Lentzea</taxon>
    </lineage>
</organism>
<accession>A0ABQ2UDJ0</accession>
<comment type="caution">
    <text evidence="2">The sequence shown here is derived from an EMBL/GenBank/DDBJ whole genome shotgun (WGS) entry which is preliminary data.</text>
</comment>
<evidence type="ECO:0000313" key="2">
    <source>
        <dbReference type="EMBL" id="GGU24062.1"/>
    </source>
</evidence>
<protein>
    <recommendedName>
        <fullName evidence="4">Extracellular repeat, HAF family</fullName>
    </recommendedName>
</protein>
<feature type="chain" id="PRO_5045475725" description="Extracellular repeat, HAF family" evidence="1">
    <location>
        <begin position="38"/>
        <end position="343"/>
    </location>
</feature>
<sequence>MATLDLRTLGVSMSRRLGFALSAALLATVVVTTPAHAAATDLGGLEGGTWHSAQAINDAGVAVGRSRASGKPERGVKYDGAPTEVAGPAGLNTRLTSINNNGVMAGSAFEPWVSSTATRFYPDGTYQLLDSYPGYAFASGQAIDDSGTVYGTVFDGNSSQLPVKWDGTGALTLLPMPDGMTSAVLTGASNGYAVGYVYALGRESTAVRWNPDGTFTRLAGLADRATSYARAVNRHGEVVGEAFTANNQAVSGVRWDVDGKIVTMYGHGNTHPRGINDHGVAVGFTTVTTSDNIPMRWDTSGNGTDLGRPNGARKAEAVSINNNGVIVGYTGEGTAPLTAVKWS</sequence>
<dbReference type="Proteomes" id="UP000649573">
    <property type="component" value="Unassembled WGS sequence"/>
</dbReference>
<name>A0ABQ2UDJ0_9PSEU</name>